<dbReference type="InterPro" id="IPR050765">
    <property type="entry name" value="Riboflavin_Biosynth_HTPR"/>
</dbReference>
<name>A0A543CJF4_9ACTN</name>
<dbReference type="Pfam" id="PF01872">
    <property type="entry name" value="RibD_C"/>
    <property type="match status" value="1"/>
</dbReference>
<feature type="domain" description="Bacterial bifunctional deaminase-reductase C-terminal" evidence="1">
    <location>
        <begin position="4"/>
        <end position="173"/>
    </location>
</feature>
<organism evidence="2 3">
    <name type="scientific">Actinoallomurus bryophytorum</name>
    <dbReference type="NCBI Taxonomy" id="1490222"/>
    <lineage>
        <taxon>Bacteria</taxon>
        <taxon>Bacillati</taxon>
        <taxon>Actinomycetota</taxon>
        <taxon>Actinomycetes</taxon>
        <taxon>Streptosporangiales</taxon>
        <taxon>Thermomonosporaceae</taxon>
        <taxon>Actinoallomurus</taxon>
    </lineage>
</organism>
<proteinExistence type="predicted"/>
<accession>A0A543CJF4</accession>
<dbReference type="SUPFAM" id="SSF53597">
    <property type="entry name" value="Dihydrofolate reductase-like"/>
    <property type="match status" value="1"/>
</dbReference>
<dbReference type="Proteomes" id="UP000316096">
    <property type="component" value="Unassembled WGS sequence"/>
</dbReference>
<comment type="caution">
    <text evidence="2">The sequence shown here is derived from an EMBL/GenBank/DDBJ whole genome shotgun (WGS) entry which is preliminary data.</text>
</comment>
<evidence type="ECO:0000259" key="1">
    <source>
        <dbReference type="Pfam" id="PF01872"/>
    </source>
</evidence>
<dbReference type="Gene3D" id="3.40.430.10">
    <property type="entry name" value="Dihydrofolate Reductase, subunit A"/>
    <property type="match status" value="1"/>
</dbReference>
<protein>
    <submittedName>
        <fullName evidence="2">Dihydrofolate reductase</fullName>
    </submittedName>
</protein>
<dbReference type="AlphaFoldDB" id="A0A543CJF4"/>
<dbReference type="RefSeq" id="WP_141955974.1">
    <property type="nucleotide sequence ID" value="NZ_VFOZ01000001.1"/>
</dbReference>
<dbReference type="GO" id="GO:0009231">
    <property type="term" value="P:riboflavin biosynthetic process"/>
    <property type="evidence" value="ECO:0007669"/>
    <property type="project" value="InterPro"/>
</dbReference>
<gene>
    <name evidence="2" type="ORF">FB559_2794</name>
</gene>
<dbReference type="PANTHER" id="PTHR38011">
    <property type="entry name" value="DIHYDROFOLATE REDUCTASE FAMILY PROTEIN (AFU_ORTHOLOGUE AFUA_8G06820)"/>
    <property type="match status" value="1"/>
</dbReference>
<evidence type="ECO:0000313" key="2">
    <source>
        <dbReference type="EMBL" id="TQL97216.1"/>
    </source>
</evidence>
<keyword evidence="3" id="KW-1185">Reference proteome</keyword>
<dbReference type="GO" id="GO:0008703">
    <property type="term" value="F:5-amino-6-(5-phosphoribosylamino)uracil reductase activity"/>
    <property type="evidence" value="ECO:0007669"/>
    <property type="project" value="InterPro"/>
</dbReference>
<evidence type="ECO:0000313" key="3">
    <source>
        <dbReference type="Proteomes" id="UP000316096"/>
    </source>
</evidence>
<dbReference type="InterPro" id="IPR024072">
    <property type="entry name" value="DHFR-like_dom_sf"/>
</dbReference>
<dbReference type="EMBL" id="VFOZ01000001">
    <property type="protein sequence ID" value="TQL97216.1"/>
    <property type="molecule type" value="Genomic_DNA"/>
</dbReference>
<sequence length="184" mass="20345">MRRVINSTFVSLDGVINHMEAWHFKYVDGETDRIATEQLLASGAMLMGRGTYEGYANAWSKRDGTYAEKINSMPKYVVSSTLDKAEWTNSQIIDGDLLEEVIRLKKEPGGDILMHGFGPVARTLLKYGLLDELHLWVHPAFAGVGTTADMLFGQGESAELRLLDTRVLDSGVVILSYQPVVPAV</sequence>
<reference evidence="2 3" key="1">
    <citation type="submission" date="2019-06" db="EMBL/GenBank/DDBJ databases">
        <title>Sequencing the genomes of 1000 actinobacteria strains.</title>
        <authorList>
            <person name="Klenk H.-P."/>
        </authorList>
    </citation>
    <scope>NUCLEOTIDE SEQUENCE [LARGE SCALE GENOMIC DNA]</scope>
    <source>
        <strain evidence="2 3">DSM 102200</strain>
    </source>
</reference>
<dbReference type="InterPro" id="IPR002734">
    <property type="entry name" value="RibDG_C"/>
</dbReference>
<dbReference type="OrthoDB" id="7949219at2"/>
<dbReference type="PANTHER" id="PTHR38011:SF11">
    <property type="entry name" value="2,5-DIAMINO-6-RIBOSYLAMINO-4(3H)-PYRIMIDINONE 5'-PHOSPHATE REDUCTASE"/>
    <property type="match status" value="1"/>
</dbReference>